<protein>
    <submittedName>
        <fullName evidence="1">Uncharacterized protein</fullName>
    </submittedName>
</protein>
<dbReference type="AlphaFoldDB" id="A0A437J9L6"/>
<proteinExistence type="predicted"/>
<evidence type="ECO:0000313" key="1">
    <source>
        <dbReference type="EMBL" id="RVT42209.1"/>
    </source>
</evidence>
<dbReference type="RefSeq" id="WP_127690386.1">
    <property type="nucleotide sequence ID" value="NZ_RZUL01000002.1"/>
</dbReference>
<dbReference type="EMBL" id="RZUL01000002">
    <property type="protein sequence ID" value="RVT42209.1"/>
    <property type="molecule type" value="Genomic_DNA"/>
</dbReference>
<keyword evidence="2" id="KW-1185">Reference proteome</keyword>
<reference evidence="1 2" key="1">
    <citation type="submission" date="2019-01" db="EMBL/GenBank/DDBJ databases">
        <authorList>
            <person name="Chen W.-M."/>
        </authorList>
    </citation>
    <scope>NUCLEOTIDE SEQUENCE [LARGE SCALE GENOMIC DNA]</scope>
    <source>
        <strain evidence="1 2">TLA-22</strain>
    </source>
</reference>
<organism evidence="1 2">
    <name type="scientific">Sphingobium algorifonticola</name>
    <dbReference type="NCBI Taxonomy" id="2008318"/>
    <lineage>
        <taxon>Bacteria</taxon>
        <taxon>Pseudomonadati</taxon>
        <taxon>Pseudomonadota</taxon>
        <taxon>Alphaproteobacteria</taxon>
        <taxon>Sphingomonadales</taxon>
        <taxon>Sphingomonadaceae</taxon>
        <taxon>Sphingobium</taxon>
    </lineage>
</organism>
<accession>A0A437J9L6</accession>
<sequence>MKIVVHGLIDKRAETVGKIEAMQAQLAQLMADLDSLDRTIRIFEPDIDLTDGPVKPVPPANAAFRGEVQRFLLDTIRKSDVALTTHDLARRVMEARGLNTSDKALLKLISQRTGHSLAKLRRNGMIVAEKADATGLLRWWMVRAVGMGSDKTDPIHS</sequence>
<evidence type="ECO:0000313" key="2">
    <source>
        <dbReference type="Proteomes" id="UP000282977"/>
    </source>
</evidence>
<gene>
    <name evidence="1" type="ORF">ENE74_08350</name>
</gene>
<name>A0A437J9L6_9SPHN</name>
<dbReference type="OrthoDB" id="7847585at2"/>
<dbReference type="Proteomes" id="UP000282977">
    <property type="component" value="Unassembled WGS sequence"/>
</dbReference>
<comment type="caution">
    <text evidence="1">The sequence shown here is derived from an EMBL/GenBank/DDBJ whole genome shotgun (WGS) entry which is preliminary data.</text>
</comment>